<dbReference type="KEGG" id="xcl:G4Z02_05840"/>
<gene>
    <name evidence="2" type="ORF">G4Z02_05840</name>
</gene>
<organism evidence="2 3">
    <name type="scientific">Candidatus Xianfuyuplasma coldseepsis</name>
    <dbReference type="NCBI Taxonomy" id="2782163"/>
    <lineage>
        <taxon>Bacteria</taxon>
        <taxon>Bacillati</taxon>
        <taxon>Mycoplasmatota</taxon>
        <taxon>Mollicutes</taxon>
        <taxon>Candidatus Izemoplasmatales</taxon>
        <taxon>Candidatus Izemoplasmataceae</taxon>
        <taxon>Candidatus Xianfuyuplasma</taxon>
    </lineage>
</organism>
<feature type="transmembrane region" description="Helical" evidence="1">
    <location>
        <begin position="77"/>
        <end position="97"/>
    </location>
</feature>
<dbReference type="EMBL" id="CP048914">
    <property type="protein sequence ID" value="QMS85290.1"/>
    <property type="molecule type" value="Genomic_DNA"/>
</dbReference>
<feature type="transmembrane region" description="Helical" evidence="1">
    <location>
        <begin position="20"/>
        <end position="41"/>
    </location>
</feature>
<dbReference type="Pfam" id="PF14808">
    <property type="entry name" value="TMEM164"/>
    <property type="match status" value="1"/>
</dbReference>
<feature type="transmembrane region" description="Helical" evidence="1">
    <location>
        <begin position="104"/>
        <end position="123"/>
    </location>
</feature>
<feature type="transmembrane region" description="Helical" evidence="1">
    <location>
        <begin position="135"/>
        <end position="153"/>
    </location>
</feature>
<feature type="transmembrane region" description="Helical" evidence="1">
    <location>
        <begin position="53"/>
        <end position="71"/>
    </location>
</feature>
<keyword evidence="1" id="KW-1133">Transmembrane helix</keyword>
<keyword evidence="1" id="KW-0472">Membrane</keyword>
<accession>A0A7L7KR37</accession>
<keyword evidence="3" id="KW-1185">Reference proteome</keyword>
<sequence>MSFERFWSHELNYDMALDIFTWQHVLLITLGVLSVVLTLHYAPKIKASNKEPIFKKIMVGILIFLELIYHIHYWSYGLFSVPLHVCSFGAMFSIALLLTNRKSIFDFVFFIGVFGGLAALFVPNSLGYTYYNMRYYHYILIHMMIVIVPVYYYKAYNYRVTLKSVYKPIIMLLVLSPLIIYTNVTFDRNYMFVGEKPRVLASVLPDWPYYVGVLFVMMFVSFHILYYVSNHLSIKRIRQLLHV</sequence>
<evidence type="ECO:0000256" key="1">
    <source>
        <dbReference type="SAM" id="Phobius"/>
    </source>
</evidence>
<proteinExistence type="predicted"/>
<feature type="transmembrane region" description="Helical" evidence="1">
    <location>
        <begin position="207"/>
        <end position="228"/>
    </location>
</feature>
<feature type="transmembrane region" description="Helical" evidence="1">
    <location>
        <begin position="165"/>
        <end position="184"/>
    </location>
</feature>
<dbReference type="Proteomes" id="UP000514720">
    <property type="component" value="Chromosome"/>
</dbReference>
<keyword evidence="1" id="KW-0812">Transmembrane</keyword>
<dbReference type="RefSeq" id="WP_258877081.1">
    <property type="nucleotide sequence ID" value="NZ_CP048914.1"/>
</dbReference>
<name>A0A7L7KR37_9MOLU</name>
<dbReference type="InterPro" id="IPR011737">
    <property type="entry name" value="CHP02206_TP0381"/>
</dbReference>
<protein>
    <submittedName>
        <fullName evidence="2">TIGR02206 family membrane protein</fullName>
    </submittedName>
</protein>
<dbReference type="NCBIfam" id="TIGR02206">
    <property type="entry name" value="intg_mem_TP0381"/>
    <property type="match status" value="1"/>
</dbReference>
<evidence type="ECO:0000313" key="3">
    <source>
        <dbReference type="Proteomes" id="UP000514720"/>
    </source>
</evidence>
<evidence type="ECO:0000313" key="2">
    <source>
        <dbReference type="EMBL" id="QMS85290.1"/>
    </source>
</evidence>
<dbReference type="AlphaFoldDB" id="A0A7L7KR37"/>
<reference evidence="2 3" key="1">
    <citation type="submission" date="2020-02" db="EMBL/GenBank/DDBJ databases">
        <authorList>
            <person name="Zheng R.K."/>
            <person name="Sun C.M."/>
        </authorList>
    </citation>
    <scope>NUCLEOTIDE SEQUENCE [LARGE SCALE GENOMIC DNA]</scope>
    <source>
        <strain evidence="3">zrk13</strain>
    </source>
</reference>